<feature type="domain" description="Ferric siderophore reductase C-terminal" evidence="1">
    <location>
        <begin position="191"/>
        <end position="211"/>
    </location>
</feature>
<dbReference type="Pfam" id="PF11575">
    <property type="entry name" value="FhuF_C"/>
    <property type="match status" value="1"/>
</dbReference>
<comment type="caution">
    <text evidence="2">The sequence shown here is derived from an EMBL/GenBank/DDBJ whole genome shotgun (WGS) entry which is preliminary data.</text>
</comment>
<keyword evidence="3" id="KW-1185">Reference proteome</keyword>
<proteinExistence type="predicted"/>
<sequence length="215" mass="23388">MNNSLEHFVRVVQPHLLWQLVGADDNSPDLSLVWTRIASAGAPGGEIGDPTGPWRAAFTTATERYYRSPPPPAMPAAFVLQWCLELPATLGATAAIAGAWVLDPRSAGLSFAVEPSAAYPTTLQVRSAGELVADPAQRLEAARRAYVDAGRELAENYHPGVNLGRHQRLAMVDDLWAMAVARLRRRPPVERASCCYLYAVPGTHECAGCPRLRRH</sequence>
<reference evidence="2 3" key="1">
    <citation type="journal article" date="2019" name="Int. J. Syst. Evol. Microbiol.">
        <title>The Global Catalogue of Microorganisms (GCM) 10K type strain sequencing project: providing services to taxonomists for standard genome sequencing and annotation.</title>
        <authorList>
            <consortium name="The Broad Institute Genomics Platform"/>
            <consortium name="The Broad Institute Genome Sequencing Center for Infectious Disease"/>
            <person name="Wu L."/>
            <person name="Ma J."/>
        </authorList>
    </citation>
    <scope>NUCLEOTIDE SEQUENCE [LARGE SCALE GENOMIC DNA]</scope>
    <source>
        <strain evidence="2 3">JCM 16378</strain>
    </source>
</reference>
<dbReference type="Proteomes" id="UP001501326">
    <property type="component" value="Unassembled WGS sequence"/>
</dbReference>
<evidence type="ECO:0000313" key="2">
    <source>
        <dbReference type="EMBL" id="GAA2734864.1"/>
    </source>
</evidence>
<protein>
    <recommendedName>
        <fullName evidence="1">Ferric siderophore reductase C-terminal domain-containing protein</fullName>
    </recommendedName>
</protein>
<dbReference type="EMBL" id="BAAARN010000001">
    <property type="protein sequence ID" value="GAA2734864.1"/>
    <property type="molecule type" value="Genomic_DNA"/>
</dbReference>
<dbReference type="InterPro" id="IPR024726">
    <property type="entry name" value="FhuF_C"/>
</dbReference>
<accession>A0ABN3UKX8</accession>
<evidence type="ECO:0000313" key="3">
    <source>
        <dbReference type="Proteomes" id="UP001501326"/>
    </source>
</evidence>
<evidence type="ECO:0000259" key="1">
    <source>
        <dbReference type="Pfam" id="PF11575"/>
    </source>
</evidence>
<organism evidence="2 3">
    <name type="scientific">Pedococcus aerophilus</name>
    <dbReference type="NCBI Taxonomy" id="436356"/>
    <lineage>
        <taxon>Bacteria</taxon>
        <taxon>Bacillati</taxon>
        <taxon>Actinomycetota</taxon>
        <taxon>Actinomycetes</taxon>
        <taxon>Micrococcales</taxon>
        <taxon>Intrasporangiaceae</taxon>
        <taxon>Pedococcus</taxon>
    </lineage>
</organism>
<gene>
    <name evidence="2" type="ORF">GCM10009867_15890</name>
</gene>
<name>A0ABN3UKX8_9MICO</name>